<dbReference type="RefSeq" id="XP_018000506.1">
    <property type="nucleotide sequence ID" value="XM_018148149.1"/>
</dbReference>
<comment type="caution">
    <text evidence="9">The sequence shown here is derived from an EMBL/GenBank/DDBJ whole genome shotgun (WGS) entry which is preliminary data.</text>
</comment>
<dbReference type="PANTHER" id="PTHR13383:SF11">
    <property type="entry name" value="RIBONUCLEASE H2 SUBUNIT B"/>
    <property type="match status" value="1"/>
</dbReference>
<keyword evidence="10" id="KW-1185">Reference proteome</keyword>
<reference evidence="9 10" key="1">
    <citation type="submission" date="2015-06" db="EMBL/GenBank/DDBJ databases">
        <title>Draft genome of the ant-associated black yeast Phialophora attae CBS 131958.</title>
        <authorList>
            <person name="Moreno L.F."/>
            <person name="Stielow B.J."/>
            <person name="de Hoog S."/>
            <person name="Vicente V.A."/>
            <person name="Weiss V.A."/>
            <person name="de Vries M."/>
            <person name="Cruz L.M."/>
            <person name="Souza E.M."/>
        </authorList>
    </citation>
    <scope>NUCLEOTIDE SEQUENCE [LARGE SCALE GENOMIC DNA]</scope>
    <source>
        <strain evidence="9 10">CBS 131958</strain>
    </source>
</reference>
<feature type="domain" description="Rnh202 triple barrel" evidence="8">
    <location>
        <begin position="41"/>
        <end position="131"/>
    </location>
</feature>
<evidence type="ECO:0000313" key="10">
    <source>
        <dbReference type="Proteomes" id="UP000038010"/>
    </source>
</evidence>
<feature type="region of interest" description="Disordered" evidence="6">
    <location>
        <begin position="1"/>
        <end position="33"/>
    </location>
</feature>
<feature type="compositionally biased region" description="Polar residues" evidence="6">
    <location>
        <begin position="1"/>
        <end position="12"/>
    </location>
</feature>
<dbReference type="Gene3D" id="1.10.20.120">
    <property type="match status" value="1"/>
</dbReference>
<keyword evidence="3" id="KW-0539">Nucleus</keyword>
<feature type="domain" description="Ribonuclease H2 subunit B wHTH" evidence="7">
    <location>
        <begin position="134"/>
        <end position="341"/>
    </location>
</feature>
<dbReference type="InterPro" id="IPR040456">
    <property type="entry name" value="RNase_H2_suB"/>
</dbReference>
<dbReference type="InterPro" id="IPR041195">
    <property type="entry name" value="Rnh202_N"/>
</dbReference>
<dbReference type="STRING" id="1664694.A0A0N1HR03"/>
<evidence type="ECO:0000256" key="2">
    <source>
        <dbReference type="ARBA" id="ARBA00019062"/>
    </source>
</evidence>
<evidence type="ECO:0000259" key="7">
    <source>
        <dbReference type="Pfam" id="PF09468"/>
    </source>
</evidence>
<dbReference type="GO" id="GO:0005654">
    <property type="term" value="C:nucleoplasm"/>
    <property type="evidence" value="ECO:0007669"/>
    <property type="project" value="TreeGrafter"/>
</dbReference>
<dbReference type="AlphaFoldDB" id="A0A0N1HR03"/>
<dbReference type="Proteomes" id="UP000038010">
    <property type="component" value="Unassembled WGS sequence"/>
</dbReference>
<accession>A0A0N1HR03</accession>
<evidence type="ECO:0000259" key="8">
    <source>
        <dbReference type="Pfam" id="PF17745"/>
    </source>
</evidence>
<evidence type="ECO:0000256" key="5">
    <source>
        <dbReference type="ARBA" id="ARBA00033464"/>
    </source>
</evidence>
<dbReference type="GeneID" id="28740029"/>
<evidence type="ECO:0000256" key="1">
    <source>
        <dbReference type="ARBA" id="ARBA00004123"/>
    </source>
</evidence>
<dbReference type="PANTHER" id="PTHR13383">
    <property type="entry name" value="RIBONUCLEASE H2 SUBUNIT B"/>
    <property type="match status" value="1"/>
</dbReference>
<protein>
    <recommendedName>
        <fullName evidence="2">Ribonuclease H2 subunit B</fullName>
    </recommendedName>
    <alternativeName>
        <fullName evidence="5">Ribonuclease HI subunit B</fullName>
    </alternativeName>
</protein>
<evidence type="ECO:0000313" key="9">
    <source>
        <dbReference type="EMBL" id="KPI40543.1"/>
    </source>
</evidence>
<comment type="subcellular location">
    <subcellularLocation>
        <location evidence="1">Nucleus</location>
    </subcellularLocation>
</comment>
<evidence type="ECO:0000256" key="4">
    <source>
        <dbReference type="ARBA" id="ARBA00024778"/>
    </source>
</evidence>
<feature type="region of interest" description="Disordered" evidence="6">
    <location>
        <begin position="383"/>
        <end position="413"/>
    </location>
</feature>
<sequence>MGVTTRSASSSPVKKHQSRAATGEGKTTKTDAADGMRVLFLPKDLSPKARILSIRHPRDSSPKRFLLCPVHGLYEFTRIAQPPGEYRSLLFSSVEEDSASSEPVPASTESSKFSDGYISQDASLLVATPFDLFFFLLSILPSALAGSAKALFQPIDDLFESAIERDKHSRFIISVGRPLVEQALRKFCDTVDAGDDTMFRVSEEKTVALIHQKIIRVVERGLPPTLEERFVTRAFETPVLGVKRETSTLSTATMVIDEAEAEAEEEIKNTDNANGDSQSSAASSAPSLVFSETSTISTSTVTTIASSPEAPSPQILNLQRLKVALDFIIVSYFHPTVANHVRQHFLSSSSPIDFGPLQTHLAHLAKLKAQALAQRSLGDFSRKRGLEDDEAAEERAEKKRKQDEEEKKKKANISRGVKDLAKVNVSGMKKMSDFFAKKPAAKAKA</sequence>
<name>A0A0N1HR03_9EURO</name>
<dbReference type="OrthoDB" id="29098at2759"/>
<feature type="compositionally biased region" description="Basic and acidic residues" evidence="6">
    <location>
        <begin position="393"/>
        <end position="408"/>
    </location>
</feature>
<proteinExistence type="predicted"/>
<dbReference type="VEuPathDB" id="FungiDB:AB675_7757"/>
<gene>
    <name evidence="9" type="ORF">AB675_7757</name>
</gene>
<evidence type="ECO:0000256" key="6">
    <source>
        <dbReference type="SAM" id="MobiDB-lite"/>
    </source>
</evidence>
<dbReference type="Pfam" id="PF09468">
    <property type="entry name" value="RNase_H2-Ydr279"/>
    <property type="match status" value="1"/>
</dbReference>
<dbReference type="Pfam" id="PF17745">
    <property type="entry name" value="Ydr279_N"/>
    <property type="match status" value="1"/>
</dbReference>
<organism evidence="9 10">
    <name type="scientific">Cyphellophora attinorum</name>
    <dbReference type="NCBI Taxonomy" id="1664694"/>
    <lineage>
        <taxon>Eukaryota</taxon>
        <taxon>Fungi</taxon>
        <taxon>Dikarya</taxon>
        <taxon>Ascomycota</taxon>
        <taxon>Pezizomycotina</taxon>
        <taxon>Eurotiomycetes</taxon>
        <taxon>Chaetothyriomycetidae</taxon>
        <taxon>Chaetothyriales</taxon>
        <taxon>Cyphellophoraceae</taxon>
        <taxon>Cyphellophora</taxon>
    </lineage>
</organism>
<dbReference type="GO" id="GO:0006401">
    <property type="term" value="P:RNA catabolic process"/>
    <property type="evidence" value="ECO:0007669"/>
    <property type="project" value="TreeGrafter"/>
</dbReference>
<comment type="function">
    <text evidence="4">Non catalytic subunit of RNase H2, an endonuclease that specifically degrades the RNA of RNA:DNA hybrids. Participates in DNA replication, possibly by mediating the removal of lagging-strand Okazaki fragment RNA primers during DNA replication. Mediates the excision of single ribonucleotides from DNA:RNA duplexes.</text>
</comment>
<dbReference type="InterPro" id="IPR019024">
    <property type="entry name" value="RNase_H2_suB_wHTH"/>
</dbReference>
<dbReference type="CDD" id="cd09270">
    <property type="entry name" value="RNase_H2-B"/>
    <property type="match status" value="1"/>
</dbReference>
<dbReference type="EMBL" id="LFJN01000012">
    <property type="protein sequence ID" value="KPI40543.1"/>
    <property type="molecule type" value="Genomic_DNA"/>
</dbReference>
<feature type="region of interest" description="Disordered" evidence="6">
    <location>
        <begin position="262"/>
        <end position="285"/>
    </location>
</feature>
<dbReference type="GO" id="GO:0032299">
    <property type="term" value="C:ribonuclease H2 complex"/>
    <property type="evidence" value="ECO:0007669"/>
    <property type="project" value="InterPro"/>
</dbReference>
<evidence type="ECO:0000256" key="3">
    <source>
        <dbReference type="ARBA" id="ARBA00023242"/>
    </source>
</evidence>